<proteinExistence type="predicted"/>
<protein>
    <submittedName>
        <fullName evidence="2">Uncharacterized protein</fullName>
    </submittedName>
</protein>
<feature type="compositionally biased region" description="Low complexity" evidence="1">
    <location>
        <begin position="554"/>
        <end position="569"/>
    </location>
</feature>
<comment type="caution">
    <text evidence="2">The sequence shown here is derived from an EMBL/GenBank/DDBJ whole genome shotgun (WGS) entry which is preliminary data.</text>
</comment>
<reference evidence="2" key="1">
    <citation type="submission" date="2023-10" db="EMBL/GenBank/DDBJ databases">
        <authorList>
            <person name="Chen Y."/>
            <person name="Shah S."/>
            <person name="Dougan E. K."/>
            <person name="Thang M."/>
            <person name="Chan C."/>
        </authorList>
    </citation>
    <scope>NUCLEOTIDE SEQUENCE [LARGE SCALE GENOMIC DNA]</scope>
</reference>
<evidence type="ECO:0000256" key="1">
    <source>
        <dbReference type="SAM" id="MobiDB-lite"/>
    </source>
</evidence>
<evidence type="ECO:0000313" key="3">
    <source>
        <dbReference type="Proteomes" id="UP001189429"/>
    </source>
</evidence>
<organism evidence="2 3">
    <name type="scientific">Prorocentrum cordatum</name>
    <dbReference type="NCBI Taxonomy" id="2364126"/>
    <lineage>
        <taxon>Eukaryota</taxon>
        <taxon>Sar</taxon>
        <taxon>Alveolata</taxon>
        <taxon>Dinophyceae</taxon>
        <taxon>Prorocentrales</taxon>
        <taxon>Prorocentraceae</taxon>
        <taxon>Prorocentrum</taxon>
    </lineage>
</organism>
<name>A0ABN9P8I6_9DINO</name>
<keyword evidence="3" id="KW-1185">Reference proteome</keyword>
<feature type="region of interest" description="Disordered" evidence="1">
    <location>
        <begin position="542"/>
        <end position="578"/>
    </location>
</feature>
<evidence type="ECO:0000313" key="2">
    <source>
        <dbReference type="EMBL" id="CAK0789046.1"/>
    </source>
</evidence>
<dbReference type="EMBL" id="CAUYUJ010000163">
    <property type="protein sequence ID" value="CAK0789046.1"/>
    <property type="molecule type" value="Genomic_DNA"/>
</dbReference>
<sequence length="1019" mass="111119">MPGRDRFNVCVWPVNVEVGDSGDPFLTPGFRGNRWVANDLAFGDVIVRQCMCTAPDVPAQGAKYLELWLGKADHSQCTRRVVDVITGAIGLGAVAWDAVKKKIMAVGRRKVLPPPLGYNDTEDELPCTLNILICKHPSEPGPRVIVKHFSFPGKGHAMCAVKENLVQGDPCTIDCKPDVFNSLRAFQLMIERLGGLLFRYWRFERRGGGGFADGMQRVKDEAPRANWDGEQLLWVEQEYVDPDFPLQHVKKEFVCKVLQILKDRDHFAAKETYYPLLKGGIRPEYQPVVDKIIRALLGSAALLIGEAKFGETPLMYIMAMALARYHADCANEARGRAVAALAVRVASEMDFFRGEVGGARPPCVFDDGGLADQRPRVLKAFFDPTQVESNVCVRWGAAKLKRNQASFGSDNEYDAAAEPTPTDGAFAATSRNKEARTTSYHVVMVKPAFPNNLSLSNIGAMLKRCNILLNTTQNVYFRPAGAIAVVEKVPLKGGYITPEAGTCLQNFLRNNARRNQEDFDNLLAFEKRDMLKLMGEARAQYNQGGAEPAEEPAAEPAAVSPQPAASPNPDGEEHGLGSMFQEEGEGAFGFGGGMGAAPEAMPAPPPPHQASEGGPGVWKRKLSGGGGVINLCSPSPKKVRVGANKSRGQEKAKLDGLISQFSDGVASSLFSCRTRRAARASCELVAMGKALPAAKRGKARAAAQSQVTARRPAAAPSVLKMPAAADQLGAPKNVPCVRRGAPTKNICHAQATWARSLKDFVHMPAKTIIDKLTHDKILPAWKGVACPYCGKGTLGSLKHYADSNGGWAYRCNSNECKRRVPPHAFHPLFKCGAGQSRVSLADQASVLFCSIAKCSQTSVRFLSRKNHQFTGGICESLHAVRAKSVVQHEKNIKFGAGLPWADVEADEVDIAKGEDPNTDTATDNPIIWEQWGGMVQRGDQKSLVLFKLDPAKTEAGASATSYCTRTELRKHLGTKKTVNTKMLTDKIRSYQWLYWHRGEDLWLATGKTLEEAFLKEHCQ</sequence>
<dbReference type="Proteomes" id="UP001189429">
    <property type="component" value="Unassembled WGS sequence"/>
</dbReference>
<gene>
    <name evidence="2" type="ORF">PCOR1329_LOCUS729</name>
</gene>
<accession>A0ABN9P8I6</accession>